<proteinExistence type="predicted"/>
<dbReference type="AlphaFoldDB" id="A0A517XNJ3"/>
<sequence length="172" mass="16742" precursor="true">MRLRIWGRLAAAVVGAAALAGSASAQTPAPVVVPQQVVAQPAPGPTAPTVAAPGSLPPAAAASTPVAPAPGTTVVTGTGGCTNCGPGGTAHRGFVMNATGGYLGTKCGYGQPCNNGCGSLRSDLGVVFGSCRSFFAPCGPKALGHGNCNHPVIGSGATAPFNPCNYDSYLNH</sequence>
<name>A0A517XNJ3_9BACT</name>
<evidence type="ECO:0000256" key="1">
    <source>
        <dbReference type="SAM" id="SignalP"/>
    </source>
</evidence>
<evidence type="ECO:0000313" key="3">
    <source>
        <dbReference type="Proteomes" id="UP000319576"/>
    </source>
</evidence>
<organism evidence="2 3">
    <name type="scientific">Urbifossiella limnaea</name>
    <dbReference type="NCBI Taxonomy" id="2528023"/>
    <lineage>
        <taxon>Bacteria</taxon>
        <taxon>Pseudomonadati</taxon>
        <taxon>Planctomycetota</taxon>
        <taxon>Planctomycetia</taxon>
        <taxon>Gemmatales</taxon>
        <taxon>Gemmataceae</taxon>
        <taxon>Urbifossiella</taxon>
    </lineage>
</organism>
<feature type="signal peptide" evidence="1">
    <location>
        <begin position="1"/>
        <end position="25"/>
    </location>
</feature>
<dbReference type="OrthoDB" id="9954203at2"/>
<protein>
    <submittedName>
        <fullName evidence="2">Uncharacterized protein</fullName>
    </submittedName>
</protein>
<dbReference type="KEGG" id="uli:ETAA1_09800"/>
<gene>
    <name evidence="2" type="ORF">ETAA1_09800</name>
</gene>
<keyword evidence="1" id="KW-0732">Signal</keyword>
<evidence type="ECO:0000313" key="2">
    <source>
        <dbReference type="EMBL" id="QDU19077.1"/>
    </source>
</evidence>
<dbReference type="Proteomes" id="UP000319576">
    <property type="component" value="Chromosome"/>
</dbReference>
<reference evidence="2 3" key="1">
    <citation type="submission" date="2019-02" db="EMBL/GenBank/DDBJ databases">
        <title>Deep-cultivation of Planctomycetes and their phenomic and genomic characterization uncovers novel biology.</title>
        <authorList>
            <person name="Wiegand S."/>
            <person name="Jogler M."/>
            <person name="Boedeker C."/>
            <person name="Pinto D."/>
            <person name="Vollmers J."/>
            <person name="Rivas-Marin E."/>
            <person name="Kohn T."/>
            <person name="Peeters S.H."/>
            <person name="Heuer A."/>
            <person name="Rast P."/>
            <person name="Oberbeckmann S."/>
            <person name="Bunk B."/>
            <person name="Jeske O."/>
            <person name="Meyerdierks A."/>
            <person name="Storesund J.E."/>
            <person name="Kallscheuer N."/>
            <person name="Luecker S."/>
            <person name="Lage O.M."/>
            <person name="Pohl T."/>
            <person name="Merkel B.J."/>
            <person name="Hornburger P."/>
            <person name="Mueller R.-W."/>
            <person name="Bruemmer F."/>
            <person name="Labrenz M."/>
            <person name="Spormann A.M."/>
            <person name="Op den Camp H."/>
            <person name="Overmann J."/>
            <person name="Amann R."/>
            <person name="Jetten M.S.M."/>
            <person name="Mascher T."/>
            <person name="Medema M.H."/>
            <person name="Devos D.P."/>
            <person name="Kaster A.-K."/>
            <person name="Ovreas L."/>
            <person name="Rohde M."/>
            <person name="Galperin M.Y."/>
            <person name="Jogler C."/>
        </authorList>
    </citation>
    <scope>NUCLEOTIDE SEQUENCE [LARGE SCALE GENOMIC DNA]</scope>
    <source>
        <strain evidence="2 3">ETA_A1</strain>
    </source>
</reference>
<accession>A0A517XNJ3</accession>
<dbReference type="EMBL" id="CP036273">
    <property type="protein sequence ID" value="QDU19077.1"/>
    <property type="molecule type" value="Genomic_DNA"/>
</dbReference>
<keyword evidence="3" id="KW-1185">Reference proteome</keyword>
<feature type="chain" id="PRO_5022209754" evidence="1">
    <location>
        <begin position="26"/>
        <end position="172"/>
    </location>
</feature>
<dbReference type="RefSeq" id="WP_145234800.1">
    <property type="nucleotide sequence ID" value="NZ_CP036273.1"/>
</dbReference>